<evidence type="ECO:0000313" key="2">
    <source>
        <dbReference type="EMBL" id="KAK7024911.1"/>
    </source>
</evidence>
<gene>
    <name evidence="2" type="ORF">R3P38DRAFT_1054080</name>
</gene>
<evidence type="ECO:0000313" key="3">
    <source>
        <dbReference type="Proteomes" id="UP001362999"/>
    </source>
</evidence>
<evidence type="ECO:0000259" key="1">
    <source>
        <dbReference type="Pfam" id="PF12937"/>
    </source>
</evidence>
<feature type="domain" description="F-box" evidence="1">
    <location>
        <begin position="91"/>
        <end position="151"/>
    </location>
</feature>
<dbReference type="InterPro" id="IPR001810">
    <property type="entry name" value="F-box_dom"/>
</dbReference>
<proteinExistence type="predicted"/>
<keyword evidence="3" id="KW-1185">Reference proteome</keyword>
<comment type="caution">
    <text evidence="2">The sequence shown here is derived from an EMBL/GenBank/DDBJ whole genome shotgun (WGS) entry which is preliminary data.</text>
</comment>
<dbReference type="InterPro" id="IPR036047">
    <property type="entry name" value="F-box-like_dom_sf"/>
</dbReference>
<sequence length="542" mass="61566">MDIEQASSIQLPEAIPVEPSTISKEILDTNNPPAEHDFPALREFVARGSARRAVLDSKISPLKAELDKLLEERNALDVEIRKHEGAISPLRHLPTEILSLIFTYAVHPAEPFSFFAYQLSSFMDMKSGPLPLSAVCSRWRRIALSQSSLWTFFPLNFQEELPESVPFEEVLSAVKIHVDRSRNAPLSLAFFAFYEYGLTELERQVLDLLTPHVARWEEVVFHGTPAMYESLCIWSTEFLALRKLDITVYGQDEDAEVDIGNVFAFCPRLEEVFVNIGSSDNTPVVFIPNTSSLRRYGAKNPWGHHVDVLRLASDLVDCVLHVTETFDLFPTTGDKISLPRLCRLAVSDVQPLHVLDTPALQELYCSEHTADLHGRLRELHKLRKLFVGEPRIPVDLQSFMHSVPSLTALCMYLPMNYASTLFELLDSSPSCTNPKMPGLPTLHTLGLCFGPENNATLGQPIDQDKLMRAVEARWHGGQLRSFQIYAMRFAPSESTLKRMEVLRQEGMEFVLENDSMELYERMVPRDFCLYSDRYEMAEVMLE</sequence>
<dbReference type="SUPFAM" id="SSF81383">
    <property type="entry name" value="F-box domain"/>
    <property type="match status" value="1"/>
</dbReference>
<reference evidence="2 3" key="1">
    <citation type="journal article" date="2024" name="J Genomics">
        <title>Draft genome sequencing and assembly of Favolaschia claudopus CIRM-BRFM 2984 isolated from oak limbs.</title>
        <authorList>
            <person name="Navarro D."/>
            <person name="Drula E."/>
            <person name="Chaduli D."/>
            <person name="Cazenave R."/>
            <person name="Ahrendt S."/>
            <person name="Wang J."/>
            <person name="Lipzen A."/>
            <person name="Daum C."/>
            <person name="Barry K."/>
            <person name="Grigoriev I.V."/>
            <person name="Favel A."/>
            <person name="Rosso M.N."/>
            <person name="Martin F."/>
        </authorList>
    </citation>
    <scope>NUCLEOTIDE SEQUENCE [LARGE SCALE GENOMIC DNA]</scope>
    <source>
        <strain evidence="2 3">CIRM-BRFM 2984</strain>
    </source>
</reference>
<dbReference type="Gene3D" id="1.20.1280.50">
    <property type="match status" value="1"/>
</dbReference>
<dbReference type="EMBL" id="JAWWNJ010000034">
    <property type="protein sequence ID" value="KAK7024911.1"/>
    <property type="molecule type" value="Genomic_DNA"/>
</dbReference>
<dbReference type="AlphaFoldDB" id="A0AAW0BG88"/>
<dbReference type="Proteomes" id="UP001362999">
    <property type="component" value="Unassembled WGS sequence"/>
</dbReference>
<dbReference type="Pfam" id="PF12937">
    <property type="entry name" value="F-box-like"/>
    <property type="match status" value="1"/>
</dbReference>
<accession>A0AAW0BG88</accession>
<name>A0AAW0BG88_9AGAR</name>
<protein>
    <submittedName>
        <fullName evidence="2">F-box domain-containing protein</fullName>
    </submittedName>
</protein>
<organism evidence="2 3">
    <name type="scientific">Favolaschia claudopus</name>
    <dbReference type="NCBI Taxonomy" id="2862362"/>
    <lineage>
        <taxon>Eukaryota</taxon>
        <taxon>Fungi</taxon>
        <taxon>Dikarya</taxon>
        <taxon>Basidiomycota</taxon>
        <taxon>Agaricomycotina</taxon>
        <taxon>Agaricomycetes</taxon>
        <taxon>Agaricomycetidae</taxon>
        <taxon>Agaricales</taxon>
        <taxon>Marasmiineae</taxon>
        <taxon>Mycenaceae</taxon>
        <taxon>Favolaschia</taxon>
    </lineage>
</organism>